<keyword evidence="1" id="KW-0175">Coiled coil</keyword>
<feature type="region of interest" description="Disordered" evidence="2">
    <location>
        <begin position="79"/>
        <end position="103"/>
    </location>
</feature>
<protein>
    <recommendedName>
        <fullName evidence="5">FRIGIDA-like protein</fullName>
    </recommendedName>
</protein>
<proteinExistence type="predicted"/>
<sequence length="303" mass="34373">MESMLDAFMAMEAESHKLNQIKSKLGIQETESILQKFKEMEDELHRFNQIKSTFGGIEEIEPGINRLKKIDLQFEKHKQMVNQKEQQPFQASPNGPQEKSRSQLLDLNGDSDQVSYHCGINLNSSITDTECNMHYSDVLVDRLIARLTDEDDASKSDNNSFKDVHGDIAKNCKLGAVVSNTIFAFLCAAIKVMGDVSLDQVTEEIILKLRDPIMDAKRCRFDVEFALQHLKTIAHAYFGLKALRDYNNLKHKLESLRTAEEALRKKLQDKSQEINATEAELSVLTSDKCRICQESAEKLCATN</sequence>
<comment type="caution">
    <text evidence="3">The sequence shown here is derived from an EMBL/GenBank/DDBJ whole genome shotgun (WGS) entry which is preliminary data.</text>
</comment>
<keyword evidence="4" id="KW-1185">Reference proteome</keyword>
<dbReference type="EMBL" id="JBBPBM010000006">
    <property type="protein sequence ID" value="KAK8582243.1"/>
    <property type="molecule type" value="Genomic_DNA"/>
</dbReference>
<gene>
    <name evidence="3" type="ORF">V6N12_072434</name>
</gene>
<accession>A0ABR2FML9</accession>
<name>A0ABR2FML9_9ROSI</name>
<dbReference type="PANTHER" id="PTHR35021:SF8">
    <property type="entry name" value="FIBER PROTEIN FB17"/>
    <property type="match status" value="1"/>
</dbReference>
<evidence type="ECO:0000313" key="4">
    <source>
        <dbReference type="Proteomes" id="UP001472677"/>
    </source>
</evidence>
<evidence type="ECO:0000256" key="2">
    <source>
        <dbReference type="SAM" id="MobiDB-lite"/>
    </source>
</evidence>
<evidence type="ECO:0000256" key="1">
    <source>
        <dbReference type="SAM" id="Coils"/>
    </source>
</evidence>
<evidence type="ECO:0008006" key="5">
    <source>
        <dbReference type="Google" id="ProtNLM"/>
    </source>
</evidence>
<dbReference type="PANTHER" id="PTHR35021">
    <property type="match status" value="1"/>
</dbReference>
<organism evidence="3 4">
    <name type="scientific">Hibiscus sabdariffa</name>
    <name type="common">roselle</name>
    <dbReference type="NCBI Taxonomy" id="183260"/>
    <lineage>
        <taxon>Eukaryota</taxon>
        <taxon>Viridiplantae</taxon>
        <taxon>Streptophyta</taxon>
        <taxon>Embryophyta</taxon>
        <taxon>Tracheophyta</taxon>
        <taxon>Spermatophyta</taxon>
        <taxon>Magnoliopsida</taxon>
        <taxon>eudicotyledons</taxon>
        <taxon>Gunneridae</taxon>
        <taxon>Pentapetalae</taxon>
        <taxon>rosids</taxon>
        <taxon>malvids</taxon>
        <taxon>Malvales</taxon>
        <taxon>Malvaceae</taxon>
        <taxon>Malvoideae</taxon>
        <taxon>Hibiscus</taxon>
    </lineage>
</organism>
<feature type="compositionally biased region" description="Polar residues" evidence="2">
    <location>
        <begin position="80"/>
        <end position="103"/>
    </location>
</feature>
<dbReference type="Proteomes" id="UP001472677">
    <property type="component" value="Unassembled WGS sequence"/>
</dbReference>
<evidence type="ECO:0000313" key="3">
    <source>
        <dbReference type="EMBL" id="KAK8582243.1"/>
    </source>
</evidence>
<feature type="coiled-coil region" evidence="1">
    <location>
        <begin position="246"/>
        <end position="287"/>
    </location>
</feature>
<reference evidence="3 4" key="1">
    <citation type="journal article" date="2024" name="G3 (Bethesda)">
        <title>Genome assembly of Hibiscus sabdariffa L. provides insights into metabolisms of medicinal natural products.</title>
        <authorList>
            <person name="Kim T."/>
        </authorList>
    </citation>
    <scope>NUCLEOTIDE SEQUENCE [LARGE SCALE GENOMIC DNA]</scope>
    <source>
        <strain evidence="3">TK-2024</strain>
        <tissue evidence="3">Old leaves</tissue>
    </source>
</reference>